<keyword evidence="2 3" id="KW-0808">Transferase</keyword>
<reference evidence="4" key="1">
    <citation type="submission" date="2020-05" db="EMBL/GenBank/DDBJ databases">
        <title>Evolutionary and genomic comparisons of hybrid uninucleate and nonhybrid Rhizoctonia fungi.</title>
        <authorList>
            <person name="Li C."/>
            <person name="Chen X."/>
        </authorList>
    </citation>
    <scope>NUCLEOTIDE SEQUENCE</scope>
    <source>
        <strain evidence="4">AG-1 IA</strain>
    </source>
</reference>
<comment type="similarity">
    <text evidence="1 3">Belongs to the UPP synthase family.</text>
</comment>
<evidence type="ECO:0000256" key="1">
    <source>
        <dbReference type="ARBA" id="ARBA00005432"/>
    </source>
</evidence>
<dbReference type="GO" id="GO:0005811">
    <property type="term" value="C:lipid droplet"/>
    <property type="evidence" value="ECO:0007669"/>
    <property type="project" value="TreeGrafter"/>
</dbReference>
<evidence type="ECO:0000313" key="5">
    <source>
        <dbReference type="Proteomes" id="UP000650533"/>
    </source>
</evidence>
<dbReference type="GO" id="GO:0016094">
    <property type="term" value="P:polyprenol biosynthetic process"/>
    <property type="evidence" value="ECO:0007669"/>
    <property type="project" value="TreeGrafter"/>
</dbReference>
<evidence type="ECO:0000313" key="4">
    <source>
        <dbReference type="EMBL" id="QRW21267.1"/>
    </source>
</evidence>
<dbReference type="InterPro" id="IPR018520">
    <property type="entry name" value="UPP_synth-like_CS"/>
</dbReference>
<dbReference type="GeneID" id="67028535"/>
<protein>
    <recommendedName>
        <fullName evidence="3">Alkyl transferase</fullName>
        <ecNumber evidence="3">2.5.1.-</ecNumber>
    </recommendedName>
</protein>
<dbReference type="KEGG" id="rsx:RhiXN_06256"/>
<dbReference type="SUPFAM" id="SSF64005">
    <property type="entry name" value="Undecaprenyl diphosphate synthase"/>
    <property type="match status" value="1"/>
</dbReference>
<dbReference type="CDD" id="cd00475">
    <property type="entry name" value="Cis_IPPS"/>
    <property type="match status" value="1"/>
</dbReference>
<dbReference type="GO" id="GO:0016020">
    <property type="term" value="C:membrane"/>
    <property type="evidence" value="ECO:0007669"/>
    <property type="project" value="TreeGrafter"/>
</dbReference>
<proteinExistence type="inferred from homology"/>
<dbReference type="AlphaFoldDB" id="A0A8H8SY64"/>
<dbReference type="PANTHER" id="PTHR10291:SF43">
    <property type="entry name" value="DEHYDRODOLICHYL DIPHOSPHATE SYNTHASE COMPLEX SUBUNIT DHDDS"/>
    <property type="match status" value="1"/>
</dbReference>
<dbReference type="EC" id="2.5.1.-" evidence="3"/>
<dbReference type="PROSITE" id="PS01066">
    <property type="entry name" value="UPP_SYNTHASE"/>
    <property type="match status" value="1"/>
</dbReference>
<evidence type="ECO:0000256" key="3">
    <source>
        <dbReference type="RuleBase" id="RU363018"/>
    </source>
</evidence>
<dbReference type="GO" id="GO:1904423">
    <property type="term" value="C:dehydrodolichyl diphosphate synthase complex"/>
    <property type="evidence" value="ECO:0007669"/>
    <property type="project" value="TreeGrafter"/>
</dbReference>
<dbReference type="InterPro" id="IPR001441">
    <property type="entry name" value="UPP_synth-like"/>
</dbReference>
<dbReference type="RefSeq" id="XP_043181504.1">
    <property type="nucleotide sequence ID" value="XM_043326072.1"/>
</dbReference>
<evidence type="ECO:0000256" key="2">
    <source>
        <dbReference type="ARBA" id="ARBA00022679"/>
    </source>
</evidence>
<dbReference type="Pfam" id="PF01255">
    <property type="entry name" value="Prenyltransf"/>
    <property type="match status" value="1"/>
</dbReference>
<dbReference type="GO" id="GO:0045547">
    <property type="term" value="F:ditrans,polycis-polyprenyl diphosphate synthase [(2E,6E)-farnesyl diphosphate specific] activity"/>
    <property type="evidence" value="ECO:0007669"/>
    <property type="project" value="TreeGrafter"/>
</dbReference>
<dbReference type="NCBIfam" id="TIGR00055">
    <property type="entry name" value="uppS"/>
    <property type="match status" value="1"/>
</dbReference>
<dbReference type="PANTHER" id="PTHR10291">
    <property type="entry name" value="DEHYDRODOLICHYL DIPHOSPHATE SYNTHASE FAMILY MEMBER"/>
    <property type="match status" value="1"/>
</dbReference>
<dbReference type="Gene3D" id="3.40.1180.10">
    <property type="entry name" value="Decaprenyl diphosphate synthase-like"/>
    <property type="match status" value="1"/>
</dbReference>
<dbReference type="EMBL" id="CP059664">
    <property type="protein sequence ID" value="QRW21267.1"/>
    <property type="molecule type" value="Genomic_DNA"/>
</dbReference>
<dbReference type="InterPro" id="IPR036424">
    <property type="entry name" value="UPP_synth-like_sf"/>
</dbReference>
<dbReference type="Proteomes" id="UP000650533">
    <property type="component" value="Chromosome 7"/>
</dbReference>
<accession>A0A8H8SY64</accession>
<sequence>MTLAKNKLDELCSHGDLLDKYQVRLNVLGKTELLPPDVLEVVHRAEAMTAKHNGAILNICMPYTSREEITSAVESIVRSHQSGEIELDDITPETLEARLYTKLRDSPKLDILVRTSGVHRLSDFLLWQACADTQIHFSNVYWPDFALRDLVPVLLDYQRKQWGF</sequence>
<gene>
    <name evidence="4" type="ORF">RhiXN_06256</name>
</gene>
<organism evidence="4 5">
    <name type="scientific">Rhizoctonia solani</name>
    <dbReference type="NCBI Taxonomy" id="456999"/>
    <lineage>
        <taxon>Eukaryota</taxon>
        <taxon>Fungi</taxon>
        <taxon>Dikarya</taxon>
        <taxon>Basidiomycota</taxon>
        <taxon>Agaricomycotina</taxon>
        <taxon>Agaricomycetes</taxon>
        <taxon>Cantharellales</taxon>
        <taxon>Ceratobasidiaceae</taxon>
        <taxon>Rhizoctonia</taxon>
    </lineage>
</organism>
<name>A0A8H8SY64_9AGAM</name>
<dbReference type="GO" id="GO:0005783">
    <property type="term" value="C:endoplasmic reticulum"/>
    <property type="evidence" value="ECO:0007669"/>
    <property type="project" value="TreeGrafter"/>
</dbReference>